<evidence type="ECO:0000259" key="4">
    <source>
        <dbReference type="PROSITE" id="PS50110"/>
    </source>
</evidence>
<dbReference type="PROSITE" id="PS50110">
    <property type="entry name" value="RESPONSE_REGULATORY"/>
    <property type="match status" value="1"/>
</dbReference>
<reference evidence="5 7" key="1">
    <citation type="submission" date="2017-03" db="EMBL/GenBank/DDBJ databases">
        <title>Genome sequence of Clostridium chromiireducens DSM 23318.</title>
        <authorList>
            <person name="Poehlein A."/>
            <person name="Daniel R."/>
        </authorList>
    </citation>
    <scope>NUCLEOTIDE SEQUENCE [LARGE SCALE GENOMIC DNA]</scope>
    <source>
        <strain evidence="5 7">DSM 23318</strain>
    </source>
</reference>
<dbReference type="PANTHER" id="PTHR43228:SF1">
    <property type="entry name" value="TWO-COMPONENT RESPONSE REGULATOR ARR22"/>
    <property type="match status" value="1"/>
</dbReference>
<organism evidence="5 7">
    <name type="scientific">Clostridium chromiireducens</name>
    <dbReference type="NCBI Taxonomy" id="225345"/>
    <lineage>
        <taxon>Bacteria</taxon>
        <taxon>Bacillati</taxon>
        <taxon>Bacillota</taxon>
        <taxon>Clostridia</taxon>
        <taxon>Eubacteriales</taxon>
        <taxon>Clostridiaceae</taxon>
        <taxon>Clostridium</taxon>
    </lineage>
</organism>
<dbReference type="InterPro" id="IPR052048">
    <property type="entry name" value="ST_Response_Regulator"/>
</dbReference>
<evidence type="ECO:0000313" key="6">
    <source>
        <dbReference type="EMBL" id="RII33784.1"/>
    </source>
</evidence>
<feature type="domain" description="Response regulatory" evidence="4">
    <location>
        <begin position="3"/>
        <end position="118"/>
    </location>
</feature>
<dbReference type="SUPFAM" id="SSF52172">
    <property type="entry name" value="CheY-like"/>
    <property type="match status" value="1"/>
</dbReference>
<evidence type="ECO:0000256" key="1">
    <source>
        <dbReference type="ARBA" id="ARBA00018672"/>
    </source>
</evidence>
<dbReference type="STRING" id="225345.CLCHR_16950"/>
<protein>
    <recommendedName>
        <fullName evidence="1">Stage 0 sporulation protein A homolog</fullName>
    </recommendedName>
</protein>
<dbReference type="SMART" id="SM00448">
    <property type="entry name" value="REC"/>
    <property type="match status" value="1"/>
</dbReference>
<reference evidence="6 8" key="2">
    <citation type="submission" date="2018-08" db="EMBL/GenBank/DDBJ databases">
        <title>Genome of Clostridium chromiireducens C1, DSM12136.</title>
        <authorList>
            <person name="Xing M."/>
            <person name="Wei Y."/>
            <person name="Ang E.L."/>
            <person name="Zhao H."/>
            <person name="Zhang Y."/>
        </authorList>
    </citation>
    <scope>NUCLEOTIDE SEQUENCE [LARGE SCALE GENOMIC DNA]</scope>
    <source>
        <strain evidence="6 8">C1</strain>
    </source>
</reference>
<dbReference type="InterPro" id="IPR001789">
    <property type="entry name" value="Sig_transdc_resp-reg_receiver"/>
</dbReference>
<name>A0A1V4IU88_9CLOT</name>
<comment type="caution">
    <text evidence="5">The sequence shown here is derived from an EMBL/GenBank/DDBJ whole genome shotgun (WGS) entry which is preliminary data.</text>
</comment>
<keyword evidence="3" id="KW-0597">Phosphoprotein</keyword>
<evidence type="ECO:0000256" key="2">
    <source>
        <dbReference type="ARBA" id="ARBA00024867"/>
    </source>
</evidence>
<sequence length="118" mass="12951">MKRVLIVDDAAFMRNVLKTILENGGFEVVGEAQNGAIGVKKYEELNPDLVTMDITMPEMDGISALKEIKKIDSNAKVVMISSMGQEAMIRESVTAGAKSFVVKPFNENIVIKTLTNLF</sequence>
<evidence type="ECO:0000313" key="8">
    <source>
        <dbReference type="Proteomes" id="UP000265930"/>
    </source>
</evidence>
<evidence type="ECO:0000313" key="7">
    <source>
        <dbReference type="Proteomes" id="UP000191056"/>
    </source>
</evidence>
<dbReference type="EMBL" id="QXDJ01000003">
    <property type="protein sequence ID" value="RII33784.1"/>
    <property type="molecule type" value="Genomic_DNA"/>
</dbReference>
<gene>
    <name evidence="5" type="primary">cheY_6</name>
    <name evidence="5" type="ORF">CLCHR_16950</name>
    <name evidence="6" type="ORF">D2A34_11370</name>
</gene>
<dbReference type="EMBL" id="MZGT01000018">
    <property type="protein sequence ID" value="OPJ63355.1"/>
    <property type="molecule type" value="Genomic_DNA"/>
</dbReference>
<dbReference type="Proteomes" id="UP000265930">
    <property type="component" value="Unassembled WGS sequence"/>
</dbReference>
<dbReference type="InterPro" id="IPR011006">
    <property type="entry name" value="CheY-like_superfamily"/>
</dbReference>
<dbReference type="Pfam" id="PF00072">
    <property type="entry name" value="Response_reg"/>
    <property type="match status" value="1"/>
</dbReference>
<comment type="function">
    <text evidence="2">May play the central regulatory role in sporulation. It may be an element of the effector pathway responsible for the activation of sporulation genes in response to nutritional stress. Spo0A may act in concert with spo0H (a sigma factor) to control the expression of some genes that are critical to the sporulation process.</text>
</comment>
<keyword evidence="7" id="KW-1185">Reference proteome</keyword>
<dbReference type="AlphaFoldDB" id="A0A1V4IU88"/>
<proteinExistence type="predicted"/>
<dbReference type="OrthoDB" id="9790669at2"/>
<dbReference type="RefSeq" id="WP_079439260.1">
    <property type="nucleotide sequence ID" value="NZ_JBLZIA010000012.1"/>
</dbReference>
<evidence type="ECO:0000256" key="3">
    <source>
        <dbReference type="PROSITE-ProRule" id="PRU00169"/>
    </source>
</evidence>
<accession>A0A1V4IU88</accession>
<dbReference type="PANTHER" id="PTHR43228">
    <property type="entry name" value="TWO-COMPONENT RESPONSE REGULATOR"/>
    <property type="match status" value="1"/>
</dbReference>
<dbReference type="Proteomes" id="UP000191056">
    <property type="component" value="Unassembled WGS sequence"/>
</dbReference>
<feature type="modified residue" description="4-aspartylphosphate" evidence="3">
    <location>
        <position position="53"/>
    </location>
</feature>
<evidence type="ECO:0000313" key="5">
    <source>
        <dbReference type="EMBL" id="OPJ63355.1"/>
    </source>
</evidence>
<dbReference type="Gene3D" id="3.40.50.2300">
    <property type="match status" value="1"/>
</dbReference>
<dbReference type="CDD" id="cd17542">
    <property type="entry name" value="REC_CheY"/>
    <property type="match status" value="1"/>
</dbReference>
<dbReference type="GO" id="GO:0000160">
    <property type="term" value="P:phosphorelay signal transduction system"/>
    <property type="evidence" value="ECO:0007669"/>
    <property type="project" value="InterPro"/>
</dbReference>